<proteinExistence type="predicted"/>
<organism evidence="1 2">
    <name type="scientific">Candidatus Nitrosotalea okcheonensis</name>
    <dbReference type="NCBI Taxonomy" id="1903276"/>
    <lineage>
        <taxon>Archaea</taxon>
        <taxon>Nitrososphaerota</taxon>
        <taxon>Nitrososphaeria</taxon>
        <taxon>Nitrosotaleales</taxon>
        <taxon>Nitrosotaleaceae</taxon>
        <taxon>Nitrosotalea</taxon>
    </lineage>
</organism>
<dbReference type="EMBL" id="LT841358">
    <property type="protein sequence ID" value="SMH70721.1"/>
    <property type="molecule type" value="Genomic_DNA"/>
</dbReference>
<dbReference type="AlphaFoldDB" id="A0A2H1FD98"/>
<dbReference type="InterPro" id="IPR038389">
    <property type="entry name" value="PSMG2_sf"/>
</dbReference>
<evidence type="ECO:0000313" key="1">
    <source>
        <dbReference type="EMBL" id="SMH70721.1"/>
    </source>
</evidence>
<gene>
    <name evidence="1" type="ORF">NCS_10528</name>
</gene>
<dbReference type="PANTHER" id="PTHR35610:SF3">
    <property type="entry name" value="PROTEASOME ASSEMBLY CHAPERONE FAMILY PROTEIN"/>
    <property type="match status" value="1"/>
</dbReference>
<dbReference type="Proteomes" id="UP000230607">
    <property type="component" value="Chromosome 1"/>
</dbReference>
<evidence type="ECO:0000313" key="2">
    <source>
        <dbReference type="Proteomes" id="UP000230607"/>
    </source>
</evidence>
<dbReference type="SUPFAM" id="SSF159659">
    <property type="entry name" value="Cgl1923-like"/>
    <property type="match status" value="1"/>
</dbReference>
<reference evidence="2" key="1">
    <citation type="submission" date="2017-03" db="EMBL/GenBank/DDBJ databases">
        <authorList>
            <person name="Herbold C."/>
        </authorList>
    </citation>
    <scope>NUCLEOTIDE SEQUENCE [LARGE SCALE GENOMIC DNA]</scope>
</reference>
<keyword evidence="2" id="KW-1185">Reference proteome</keyword>
<dbReference type="InterPro" id="IPR019151">
    <property type="entry name" value="Proteasome_assmbl_chaperone_2"/>
</dbReference>
<protein>
    <recommendedName>
        <fullName evidence="3">3-isopropylmalate dehydratase</fullName>
    </recommendedName>
</protein>
<dbReference type="RefSeq" id="WP_157926816.1">
    <property type="nucleotide sequence ID" value="NZ_LT841358.1"/>
</dbReference>
<dbReference type="PANTHER" id="PTHR35610">
    <property type="entry name" value="3-ISOPROPYLMALATE DEHYDRATASE-RELATED"/>
    <property type="match status" value="1"/>
</dbReference>
<dbReference type="Pfam" id="PF09754">
    <property type="entry name" value="PAC2"/>
    <property type="match status" value="1"/>
</dbReference>
<accession>A0A2H1FD98</accession>
<evidence type="ECO:0008006" key="3">
    <source>
        <dbReference type="Google" id="ProtNLM"/>
    </source>
</evidence>
<dbReference type="Gene3D" id="3.40.50.10900">
    <property type="entry name" value="PAC-like subunit"/>
    <property type="match status" value="1"/>
</dbReference>
<sequence>MQKSKIKKVELAEDPVTLFLGIPGPGLIGTISMTYVIHTLKMDLVGEIDSSPSPIIFVDNCQMVSPIRIYKKDKMFAIVSDIPIDYDNSIGFTESVIDFSKKNHVDLIVFLSGIQVQERNVSNLKTYGLVTHEKLEKLLYDNGIPKFLSGVISGPDAIILSQLRNSSIPTIAFHTECNYFFPDPDAAMQTIKTISQIIKTEIDLVEFKKQVDYLRLQNRQLMEDTLNVLQTQKESSTTPPQIYK</sequence>
<dbReference type="OrthoDB" id="35908at2157"/>
<name>A0A2H1FD98_9ARCH</name>